<protein>
    <recommendedName>
        <fullName evidence="2">Lsr2 DNA-binding domain-containing protein</fullName>
    </recommendedName>
</protein>
<evidence type="ECO:0000259" key="2">
    <source>
        <dbReference type="Pfam" id="PF23359"/>
    </source>
</evidence>
<evidence type="ECO:0000256" key="1">
    <source>
        <dbReference type="ARBA" id="ARBA00023125"/>
    </source>
</evidence>
<dbReference type="Gene3D" id="4.10.320.10">
    <property type="entry name" value="E3-binding domain"/>
    <property type="match status" value="1"/>
</dbReference>
<reference evidence="3 4" key="1">
    <citation type="submission" date="2024-07" db="EMBL/GenBank/DDBJ databases">
        <authorList>
            <person name="Thanompreechachai J."/>
            <person name="Duangmal K."/>
        </authorList>
    </citation>
    <scope>NUCLEOTIDE SEQUENCE [LARGE SCALE GENOMIC DNA]</scope>
    <source>
        <strain evidence="3 4">LSe6-4</strain>
    </source>
</reference>
<evidence type="ECO:0000313" key="4">
    <source>
        <dbReference type="Proteomes" id="UP001565927"/>
    </source>
</evidence>
<dbReference type="RefSeq" id="WP_370443230.1">
    <property type="nucleotide sequence ID" value="NZ_JBGFTU010000041.1"/>
</dbReference>
<dbReference type="Pfam" id="PF23359">
    <property type="entry name" value="Lsr2_DNA-bd"/>
    <property type="match status" value="1"/>
</dbReference>
<organism evidence="3 4">
    <name type="scientific">Kineococcus halophytocola</name>
    <dbReference type="NCBI Taxonomy" id="3234027"/>
    <lineage>
        <taxon>Bacteria</taxon>
        <taxon>Bacillati</taxon>
        <taxon>Actinomycetota</taxon>
        <taxon>Actinomycetes</taxon>
        <taxon>Kineosporiales</taxon>
        <taxon>Kineosporiaceae</taxon>
        <taxon>Kineococcus</taxon>
    </lineage>
</organism>
<dbReference type="Proteomes" id="UP001565927">
    <property type="component" value="Unassembled WGS sequence"/>
</dbReference>
<feature type="domain" description="Lsr2 DNA-binding" evidence="2">
    <location>
        <begin position="2"/>
        <end position="26"/>
    </location>
</feature>
<proteinExistence type="predicted"/>
<name>A0ABV4H609_9ACTN</name>
<keyword evidence="1" id="KW-0238">DNA-binding</keyword>
<comment type="caution">
    <text evidence="3">The sequence shown here is derived from an EMBL/GenBank/DDBJ whole genome shotgun (WGS) entry which is preliminary data.</text>
</comment>
<evidence type="ECO:0000313" key="3">
    <source>
        <dbReference type="EMBL" id="MEZ0167020.1"/>
    </source>
</evidence>
<accession>A0ABV4H609</accession>
<keyword evidence="4" id="KW-1185">Reference proteome</keyword>
<sequence length="26" mass="3145">MREWAKEHGVEVSDRSRLSKDLLVRF</sequence>
<dbReference type="InterPro" id="IPR036625">
    <property type="entry name" value="E3-bd_dom_sf"/>
</dbReference>
<dbReference type="InterPro" id="IPR055370">
    <property type="entry name" value="Lsr2_DNA-bd"/>
</dbReference>
<dbReference type="EMBL" id="JBGFTU010000041">
    <property type="protein sequence ID" value="MEZ0167020.1"/>
    <property type="molecule type" value="Genomic_DNA"/>
</dbReference>
<gene>
    <name evidence="3" type="ORF">AB2L27_19885</name>
</gene>